<comment type="catalytic activity">
    <reaction evidence="11 12 15">
        <text>urate + O2 + H2O = 5-hydroxyisourate + H2O2</text>
        <dbReference type="Rhea" id="RHEA:21368"/>
        <dbReference type="ChEBI" id="CHEBI:15377"/>
        <dbReference type="ChEBI" id="CHEBI:15379"/>
        <dbReference type="ChEBI" id="CHEBI:16240"/>
        <dbReference type="ChEBI" id="CHEBI:17775"/>
        <dbReference type="ChEBI" id="CHEBI:18072"/>
        <dbReference type="EC" id="1.7.3.3"/>
    </reaction>
</comment>
<dbReference type="AlphaFoldDB" id="A0A8J2RGM2"/>
<keyword evidence="8 12" id="KW-0560">Oxidoreductase</keyword>
<feature type="binding site" evidence="14">
    <location>
        <position position="224"/>
    </location>
    <ligand>
        <name>5-hydroxyisourate</name>
        <dbReference type="ChEBI" id="CHEBI:18072"/>
    </ligand>
</feature>
<evidence type="ECO:0000256" key="8">
    <source>
        <dbReference type="ARBA" id="ARBA00023002"/>
    </source>
</evidence>
<comment type="caution">
    <text evidence="16">The sequence shown here is derived from an EMBL/GenBank/DDBJ whole genome shotgun (WGS) entry which is preliminary data.</text>
</comment>
<evidence type="ECO:0000256" key="13">
    <source>
        <dbReference type="PIRSR" id="PIRSR000241-1"/>
    </source>
</evidence>
<proteinExistence type="inferred from homology"/>
<protein>
    <recommendedName>
        <fullName evidence="6 12">Uricase</fullName>
        <ecNumber evidence="5 12">1.7.3.3</ecNumber>
    </recommendedName>
    <alternativeName>
        <fullName evidence="10 12">Urate oxidase</fullName>
    </alternativeName>
</protein>
<keyword evidence="9 12" id="KW-0576">Peroxisome</keyword>
<dbReference type="InterPro" id="IPR019842">
    <property type="entry name" value="Uricase_CS"/>
</dbReference>
<dbReference type="EC" id="1.7.3.3" evidence="5 12"/>
<dbReference type="Gene3D" id="3.10.270.10">
    <property type="entry name" value="Urate Oxidase"/>
    <property type="match status" value="1"/>
</dbReference>
<feature type="binding site" evidence="14">
    <location>
        <position position="224"/>
    </location>
    <ligand>
        <name>urate</name>
        <dbReference type="ChEBI" id="CHEBI:17775"/>
    </ligand>
</feature>
<name>A0A8J2RGM2_9CRUS</name>
<feature type="binding site" evidence="14">
    <location>
        <position position="59"/>
    </location>
    <ligand>
        <name>urate</name>
        <dbReference type="ChEBI" id="CHEBI:17775"/>
    </ligand>
</feature>
<feature type="binding site" evidence="14">
    <location>
        <position position="251"/>
    </location>
    <ligand>
        <name>5-hydroxyisourate</name>
        <dbReference type="ChEBI" id="CHEBI:18072"/>
    </ligand>
</feature>
<dbReference type="PIRSF" id="PIRSF000241">
    <property type="entry name" value="Urate_oxidase"/>
    <property type="match status" value="1"/>
</dbReference>
<comment type="subcellular location">
    <subcellularLocation>
        <location evidence="2 12">Peroxisome</location>
    </subcellularLocation>
</comment>
<feature type="binding site" evidence="14">
    <location>
        <position position="251"/>
    </location>
    <ligand>
        <name>urate</name>
        <dbReference type="ChEBI" id="CHEBI:17775"/>
    </ligand>
</feature>
<dbReference type="FunFam" id="3.10.270.10:FF:000002">
    <property type="entry name" value="Uricase"/>
    <property type="match status" value="1"/>
</dbReference>
<evidence type="ECO:0000313" key="17">
    <source>
        <dbReference type="Proteomes" id="UP000789390"/>
    </source>
</evidence>
<evidence type="ECO:0000256" key="9">
    <source>
        <dbReference type="ARBA" id="ARBA00023140"/>
    </source>
</evidence>
<evidence type="ECO:0000256" key="6">
    <source>
        <dbReference type="ARBA" id="ARBA00017098"/>
    </source>
</evidence>
<evidence type="ECO:0000256" key="11">
    <source>
        <dbReference type="ARBA" id="ARBA00048818"/>
    </source>
</evidence>
<feature type="active site" description="Charge relay system" evidence="13">
    <location>
        <position position="253"/>
    </location>
</feature>
<evidence type="ECO:0000256" key="14">
    <source>
        <dbReference type="PIRSR" id="PIRSR000241-2"/>
    </source>
</evidence>
<dbReference type="UniPathway" id="UPA00394">
    <property type="reaction ID" value="UER00650"/>
</dbReference>
<sequence>MSTYKIVDDAYGKSGVKLLHIKRNGPVHSIRELEVNSQLTLSSKKDYTEGDNSDIVATDSQKNTVYLLAKKHGVNSPEEFAIILCRHYLSTYNHVLKVQVQIELYPWQRAEIDGKKHNHAFVFTPVATRFCTARMEKNGIPTIESGLKDLRVLKTTQSAFVNFVNDDYRSLPDAPDRVFSTVITSRWEYSTINVDFCKAWNTVKDVILSVFSGPADKGIFSPSVQNTLHLTEKLVLDSVPEINYIEMILPNKHYVNVDLSKFKNVGFAHNDTVLQPLDKPSGNIRAALTRTLASKL</sequence>
<dbReference type="OrthoDB" id="9992118at2759"/>
<feature type="binding site" evidence="14">
    <location>
        <position position="225"/>
    </location>
    <ligand>
        <name>5-hydroxyisourate</name>
        <dbReference type="ChEBI" id="CHEBI:18072"/>
    </ligand>
</feature>
<dbReference type="PANTHER" id="PTHR42874">
    <property type="entry name" value="URICASE"/>
    <property type="match status" value="1"/>
</dbReference>
<evidence type="ECO:0000256" key="2">
    <source>
        <dbReference type="ARBA" id="ARBA00004275"/>
    </source>
</evidence>
<gene>
    <name evidence="16" type="ORF">DGAL_LOCUS6846</name>
</gene>
<evidence type="ECO:0000256" key="3">
    <source>
        <dbReference type="ARBA" id="ARBA00004831"/>
    </source>
</evidence>
<keyword evidence="7 12" id="KW-0659">Purine metabolism</keyword>
<evidence type="ECO:0000256" key="4">
    <source>
        <dbReference type="ARBA" id="ARBA00009760"/>
    </source>
</evidence>
<evidence type="ECO:0000256" key="5">
    <source>
        <dbReference type="ARBA" id="ARBA00012598"/>
    </source>
</evidence>
<comment type="function">
    <text evidence="1 12 15">Catalyzes the oxidation of uric acid to 5-hydroxyisourate, which is further processed to form (S)-allantoin.</text>
</comment>
<organism evidence="16 17">
    <name type="scientific">Daphnia galeata</name>
    <dbReference type="NCBI Taxonomy" id="27404"/>
    <lineage>
        <taxon>Eukaryota</taxon>
        <taxon>Metazoa</taxon>
        <taxon>Ecdysozoa</taxon>
        <taxon>Arthropoda</taxon>
        <taxon>Crustacea</taxon>
        <taxon>Branchiopoda</taxon>
        <taxon>Diplostraca</taxon>
        <taxon>Cladocera</taxon>
        <taxon>Anomopoda</taxon>
        <taxon>Daphniidae</taxon>
        <taxon>Daphnia</taxon>
    </lineage>
</organism>
<dbReference type="PROSITE" id="PS00366">
    <property type="entry name" value="URICASE"/>
    <property type="match status" value="1"/>
</dbReference>
<dbReference type="GO" id="GO:0005777">
    <property type="term" value="C:peroxisome"/>
    <property type="evidence" value="ECO:0007669"/>
    <property type="project" value="UniProtKB-SubCell"/>
</dbReference>
<dbReference type="PRINTS" id="PR00093">
    <property type="entry name" value="URICASE"/>
</dbReference>
<dbReference type="Pfam" id="PF01014">
    <property type="entry name" value="Uricase"/>
    <property type="match status" value="2"/>
</dbReference>
<evidence type="ECO:0000256" key="10">
    <source>
        <dbReference type="ARBA" id="ARBA00031317"/>
    </source>
</evidence>
<dbReference type="NCBIfam" id="TIGR03383">
    <property type="entry name" value="urate_oxi"/>
    <property type="match status" value="1"/>
</dbReference>
<accession>A0A8J2RGM2</accession>
<evidence type="ECO:0000256" key="7">
    <source>
        <dbReference type="ARBA" id="ARBA00022631"/>
    </source>
</evidence>
<reference evidence="16" key="1">
    <citation type="submission" date="2021-11" db="EMBL/GenBank/DDBJ databases">
        <authorList>
            <person name="Schell T."/>
        </authorList>
    </citation>
    <scope>NUCLEOTIDE SEQUENCE</scope>
    <source>
        <strain evidence="16">M5</strain>
    </source>
</reference>
<feature type="binding site" evidence="14">
    <location>
        <position position="225"/>
    </location>
    <ligand>
        <name>urate</name>
        <dbReference type="ChEBI" id="CHEBI:17775"/>
    </ligand>
</feature>
<feature type="binding site" evidence="14">
    <location>
        <position position="177"/>
    </location>
    <ligand>
        <name>urate</name>
        <dbReference type="ChEBI" id="CHEBI:17775"/>
    </ligand>
</feature>
<dbReference type="PANTHER" id="PTHR42874:SF1">
    <property type="entry name" value="URICASE"/>
    <property type="match status" value="1"/>
</dbReference>
<evidence type="ECO:0000256" key="12">
    <source>
        <dbReference type="PIRNR" id="PIRNR000241"/>
    </source>
</evidence>
<dbReference type="GO" id="GO:0019628">
    <property type="term" value="P:urate catabolic process"/>
    <property type="evidence" value="ECO:0007669"/>
    <property type="project" value="UniProtKB-UniPathway"/>
</dbReference>
<comment type="similarity">
    <text evidence="4 12 15">Belongs to the uricase family.</text>
</comment>
<keyword evidence="17" id="KW-1185">Reference proteome</keyword>
<dbReference type="InterPro" id="IPR002042">
    <property type="entry name" value="Uricase"/>
</dbReference>
<dbReference type="Proteomes" id="UP000789390">
    <property type="component" value="Unassembled WGS sequence"/>
</dbReference>
<evidence type="ECO:0000313" key="16">
    <source>
        <dbReference type="EMBL" id="CAH0104132.1"/>
    </source>
</evidence>
<feature type="binding site" evidence="14">
    <location>
        <position position="251"/>
    </location>
    <ligand>
        <name>O2</name>
        <dbReference type="ChEBI" id="CHEBI:15379"/>
    </ligand>
</feature>
<evidence type="ECO:0000256" key="1">
    <source>
        <dbReference type="ARBA" id="ARBA00003860"/>
    </source>
</evidence>
<dbReference type="GO" id="GO:0004846">
    <property type="term" value="F:urate oxidase activity"/>
    <property type="evidence" value="ECO:0007669"/>
    <property type="project" value="UniProtKB-EC"/>
</dbReference>
<evidence type="ECO:0000256" key="15">
    <source>
        <dbReference type="RuleBase" id="RU004455"/>
    </source>
</evidence>
<feature type="binding site" evidence="14">
    <location>
        <position position="160"/>
    </location>
    <ligand>
        <name>urate</name>
        <dbReference type="ChEBI" id="CHEBI:17775"/>
    </ligand>
</feature>
<dbReference type="EMBL" id="CAKKLH010000124">
    <property type="protein sequence ID" value="CAH0104132.1"/>
    <property type="molecule type" value="Genomic_DNA"/>
</dbReference>
<feature type="active site" description="Charge relay system" evidence="13">
    <location>
        <position position="58"/>
    </location>
</feature>
<comment type="pathway">
    <text evidence="3 12">Purine metabolism; urate degradation; (S)-allantoin from urate: step 1/3.</text>
</comment>
<dbReference type="SUPFAM" id="SSF55620">
    <property type="entry name" value="Tetrahydrobiopterin biosynthesis enzymes-like"/>
    <property type="match status" value="2"/>
</dbReference>
<feature type="active site" description="Charge relay system" evidence="13">
    <location>
        <position position="13"/>
    </location>
</feature>
<feature type="binding site" evidence="14">
    <location>
        <position position="58"/>
    </location>
    <ligand>
        <name>urate</name>
        <dbReference type="ChEBI" id="CHEBI:17775"/>
    </ligand>
</feature>
<dbReference type="GO" id="GO:0006145">
    <property type="term" value="P:purine nucleobase catabolic process"/>
    <property type="evidence" value="ECO:0007669"/>
    <property type="project" value="TreeGrafter"/>
</dbReference>